<protein>
    <recommendedName>
        <fullName evidence="1">Zer-1-like leucine-rich repeats region domain-containing protein</fullName>
    </recommendedName>
</protein>
<dbReference type="InterPro" id="IPR051341">
    <property type="entry name" value="Zyg-11_UBL_adapter"/>
</dbReference>
<evidence type="ECO:0000313" key="2">
    <source>
        <dbReference type="EMBL" id="PIC43781.1"/>
    </source>
</evidence>
<evidence type="ECO:0000313" key="3">
    <source>
        <dbReference type="Proteomes" id="UP000230233"/>
    </source>
</evidence>
<dbReference type="InterPro" id="IPR032675">
    <property type="entry name" value="LRR_dom_sf"/>
</dbReference>
<gene>
    <name evidence="2" type="primary">Cnig_chr_II.g4390</name>
    <name evidence="2" type="ORF">B9Z55_004390</name>
</gene>
<dbReference type="SUPFAM" id="SSF52047">
    <property type="entry name" value="RNI-like"/>
    <property type="match status" value="1"/>
</dbReference>
<feature type="domain" description="Zer-1-like leucine-rich repeats region" evidence="1">
    <location>
        <begin position="178"/>
        <end position="244"/>
    </location>
</feature>
<accession>A0A2G5UWL1</accession>
<dbReference type="PANTHER" id="PTHR12904">
    <property type="match status" value="1"/>
</dbReference>
<dbReference type="AlphaFoldDB" id="A0A2G5UWL1"/>
<sequence>MNFRWDERYSLFNQCARVIMEGHPLNSDLKIPKNASNQLLDHLNNAPNELSPAAIEDLSNKLHATEFSLAQEKFPEAHCRLIHSQNLTKLKLSRLHLLRYLEKPDAPLDRNRFPVDIVTLLTKFLNPTSFENLVHLEIDGGGLYFTGDWIPEIAQRLPMLQSLVIYNVPLDSTNFTSLCNMLSHLTYLDISATEITNLTGISKIANLETLVASDLEFQSAEDIEEVFELKNLRVLDISGTNLNSIKNVEHFWKCQKVLPKLEEVELSLNWGSPEMVRDILIRHPTLKSVGLIETLNNYSALDNIPNRPIIFHTETFEMCANTMACYALKGGHYCRKLSKILVAAAYHFGTDPANQTDESLMKFAFIYKIRKLFC</sequence>
<dbReference type="InterPro" id="IPR056845">
    <property type="entry name" value="LRR_Zer-1"/>
</dbReference>
<comment type="caution">
    <text evidence="2">The sequence shown here is derived from an EMBL/GenBank/DDBJ whole genome shotgun (WGS) entry which is preliminary data.</text>
</comment>
<name>A0A2G5UWL1_9PELO</name>
<dbReference type="Gene3D" id="3.80.10.10">
    <property type="entry name" value="Ribonuclease Inhibitor"/>
    <property type="match status" value="1"/>
</dbReference>
<dbReference type="EMBL" id="PDUG01000002">
    <property type="protein sequence ID" value="PIC43781.1"/>
    <property type="molecule type" value="Genomic_DNA"/>
</dbReference>
<organism evidence="2 3">
    <name type="scientific">Caenorhabditis nigoni</name>
    <dbReference type="NCBI Taxonomy" id="1611254"/>
    <lineage>
        <taxon>Eukaryota</taxon>
        <taxon>Metazoa</taxon>
        <taxon>Ecdysozoa</taxon>
        <taxon>Nematoda</taxon>
        <taxon>Chromadorea</taxon>
        <taxon>Rhabditida</taxon>
        <taxon>Rhabditina</taxon>
        <taxon>Rhabditomorpha</taxon>
        <taxon>Rhabditoidea</taxon>
        <taxon>Rhabditidae</taxon>
        <taxon>Peloderinae</taxon>
        <taxon>Caenorhabditis</taxon>
    </lineage>
</organism>
<dbReference type="Pfam" id="PF25013">
    <property type="entry name" value="LRR_Zer-1"/>
    <property type="match status" value="1"/>
</dbReference>
<keyword evidence="3" id="KW-1185">Reference proteome</keyword>
<dbReference type="Proteomes" id="UP000230233">
    <property type="component" value="Chromosome II"/>
</dbReference>
<evidence type="ECO:0000259" key="1">
    <source>
        <dbReference type="Pfam" id="PF25013"/>
    </source>
</evidence>
<dbReference type="PANTHER" id="PTHR12904:SF28">
    <property type="entry name" value="ATP SYNTHASE SUBUNIT ALPHA-RELATED"/>
    <property type="match status" value="1"/>
</dbReference>
<proteinExistence type="predicted"/>
<reference evidence="3" key="1">
    <citation type="submission" date="2017-10" db="EMBL/GenBank/DDBJ databases">
        <title>Rapid genome shrinkage in a self-fertile nematode reveals novel sperm competition proteins.</title>
        <authorList>
            <person name="Yin D."/>
            <person name="Schwarz E.M."/>
            <person name="Thomas C.G."/>
            <person name="Felde R.L."/>
            <person name="Korf I.F."/>
            <person name="Cutter A.D."/>
            <person name="Schartner C.M."/>
            <person name="Ralston E.J."/>
            <person name="Meyer B.J."/>
            <person name="Haag E.S."/>
        </authorList>
    </citation>
    <scope>NUCLEOTIDE SEQUENCE [LARGE SCALE GENOMIC DNA]</scope>
    <source>
        <strain evidence="3">JU1422</strain>
    </source>
</reference>
<dbReference type="OrthoDB" id="5888552at2759"/>
<dbReference type="GO" id="GO:0031462">
    <property type="term" value="C:Cul2-RING ubiquitin ligase complex"/>
    <property type="evidence" value="ECO:0007669"/>
    <property type="project" value="TreeGrafter"/>
</dbReference>